<dbReference type="Pfam" id="PF03706">
    <property type="entry name" value="LPG_synthase_TM"/>
    <property type="match status" value="1"/>
</dbReference>
<dbReference type="KEGG" id="palw:PSAL_011760"/>
<dbReference type="InterPro" id="IPR022791">
    <property type="entry name" value="L-PG_synthase/AglD"/>
</dbReference>
<evidence type="ECO:0000313" key="7">
    <source>
        <dbReference type="Proteomes" id="UP000283786"/>
    </source>
</evidence>
<evidence type="ECO:0000256" key="4">
    <source>
        <dbReference type="ARBA" id="ARBA00022989"/>
    </source>
</evidence>
<comment type="subcellular location">
    <subcellularLocation>
        <location evidence="1">Cell membrane</location>
        <topology evidence="1">Multi-pass membrane protein</topology>
    </subcellularLocation>
</comment>
<dbReference type="AlphaFoldDB" id="A0A418SC44"/>
<evidence type="ECO:0000256" key="1">
    <source>
        <dbReference type="ARBA" id="ARBA00004651"/>
    </source>
</evidence>
<keyword evidence="3" id="KW-0812">Transmembrane</keyword>
<keyword evidence="7" id="KW-1185">Reference proteome</keyword>
<dbReference type="GO" id="GO:0005886">
    <property type="term" value="C:plasma membrane"/>
    <property type="evidence" value="ECO:0007669"/>
    <property type="project" value="UniProtKB-SubCell"/>
</dbReference>
<evidence type="ECO:0008006" key="8">
    <source>
        <dbReference type="Google" id="ProtNLM"/>
    </source>
</evidence>
<dbReference type="PANTHER" id="PTHR40277">
    <property type="entry name" value="BLL5419 PROTEIN"/>
    <property type="match status" value="1"/>
</dbReference>
<evidence type="ECO:0000313" key="6">
    <source>
        <dbReference type="EMBL" id="QPM89946.1"/>
    </source>
</evidence>
<accession>A0A418SC44</accession>
<organism evidence="6 7">
    <name type="scientific">Pseudooceanicola algae</name>
    <dbReference type="NCBI Taxonomy" id="1537215"/>
    <lineage>
        <taxon>Bacteria</taxon>
        <taxon>Pseudomonadati</taxon>
        <taxon>Pseudomonadota</taxon>
        <taxon>Alphaproteobacteria</taxon>
        <taxon>Rhodobacterales</taxon>
        <taxon>Paracoccaceae</taxon>
        <taxon>Pseudooceanicola</taxon>
    </lineage>
</organism>
<keyword evidence="4" id="KW-1133">Transmembrane helix</keyword>
<sequence>MSARLKTLARFAMSAALVAGVLVALDAGAALKKLSSADPLWLFVTALLLSAQTWAMALRWRLVAARLGVQIGAVRAVTEYYLAQAVNMTLPGGVLGDVTRAARSRESAGLGPAALAVALERLAGQIAMGTILGLGFLLALVLPGGMAWPRPMATGISAGVLVALLAGVALHHMALRKPGTRAARFAAALSRALFAPDIRGRQIALGLLVAGLNLAAFAAAARATGTTLPPEAWVTLIPLVLTAMVIPLSIGGWGWREGAAAALFPIAGASAEAGVAAALAFGLVLLGISLPGALVPLLARRRLPAPDPPLSSKTEKLSRCQETPP</sequence>
<keyword evidence="2" id="KW-1003">Cell membrane</keyword>
<proteinExistence type="predicted"/>
<gene>
    <name evidence="6" type="ORF">PSAL_011760</name>
</gene>
<evidence type="ECO:0000256" key="3">
    <source>
        <dbReference type="ARBA" id="ARBA00022692"/>
    </source>
</evidence>
<dbReference type="Proteomes" id="UP000283786">
    <property type="component" value="Chromosome"/>
</dbReference>
<dbReference type="EMBL" id="CP060436">
    <property type="protein sequence ID" value="QPM89946.1"/>
    <property type="molecule type" value="Genomic_DNA"/>
</dbReference>
<keyword evidence="5" id="KW-0472">Membrane</keyword>
<evidence type="ECO:0000256" key="2">
    <source>
        <dbReference type="ARBA" id="ARBA00022475"/>
    </source>
</evidence>
<dbReference type="PANTHER" id="PTHR40277:SF1">
    <property type="entry name" value="BLL5419 PROTEIN"/>
    <property type="match status" value="1"/>
</dbReference>
<dbReference type="RefSeq" id="WP_231388629.1">
    <property type="nucleotide sequence ID" value="NZ_CP060436.1"/>
</dbReference>
<protein>
    <recommendedName>
        <fullName evidence="8">Lysylphosphatidylglycerol synthase TM region</fullName>
    </recommendedName>
</protein>
<evidence type="ECO:0000256" key="5">
    <source>
        <dbReference type="ARBA" id="ARBA00023136"/>
    </source>
</evidence>
<name>A0A418SC44_9RHOB</name>
<reference evidence="6 7" key="1">
    <citation type="submission" date="2020-08" db="EMBL/GenBank/DDBJ databases">
        <title>Genome sequence of Rhodobacteraceae bacterium Lw-13e.</title>
        <authorList>
            <person name="Poehlein A."/>
            <person name="Wolter L."/>
            <person name="Daniel R."/>
            <person name="Brinkhoff T."/>
        </authorList>
    </citation>
    <scope>NUCLEOTIDE SEQUENCE [LARGE SCALE GENOMIC DNA]</scope>
    <source>
        <strain evidence="6 7">Lw-13e</strain>
    </source>
</reference>